<evidence type="ECO:0000313" key="1">
    <source>
        <dbReference type="EMBL" id="SFQ19898.1"/>
    </source>
</evidence>
<organism evidence="1 2">
    <name type="scientific">Amycolatopsis rubida</name>
    <dbReference type="NCBI Taxonomy" id="112413"/>
    <lineage>
        <taxon>Bacteria</taxon>
        <taxon>Bacillati</taxon>
        <taxon>Actinomycetota</taxon>
        <taxon>Actinomycetes</taxon>
        <taxon>Pseudonocardiales</taxon>
        <taxon>Pseudonocardiaceae</taxon>
        <taxon>Amycolatopsis</taxon>
    </lineage>
</organism>
<name>A0A1I5WK06_9PSEU</name>
<evidence type="ECO:0000313" key="2">
    <source>
        <dbReference type="Proteomes" id="UP000199137"/>
    </source>
</evidence>
<dbReference type="AlphaFoldDB" id="A0A1I5WK06"/>
<dbReference type="EMBL" id="FOWC01000009">
    <property type="protein sequence ID" value="SFQ19898.1"/>
    <property type="molecule type" value="Genomic_DNA"/>
</dbReference>
<gene>
    <name evidence="1" type="ORF">SAMN05421854_109265</name>
</gene>
<sequence>MPVGGLVGAVTMPVELGRRVQAGLRIRMLAGPVVERTQTQRWTFITGPGHTLDDVIYAELLRLGASVAPQGDNVVLPSPDDERLGLWRWESAPKALNDFPPQSAVIATTRAMASAAK</sequence>
<reference evidence="1 2" key="1">
    <citation type="submission" date="2016-10" db="EMBL/GenBank/DDBJ databases">
        <authorList>
            <person name="de Groot N.N."/>
        </authorList>
    </citation>
    <scope>NUCLEOTIDE SEQUENCE [LARGE SCALE GENOMIC DNA]</scope>
    <source>
        <strain evidence="1 2">DSM 44637</strain>
    </source>
</reference>
<protein>
    <submittedName>
        <fullName evidence="1">Uncharacterized protein</fullName>
    </submittedName>
</protein>
<accession>A0A1I5WK06</accession>
<proteinExistence type="predicted"/>
<dbReference type="Proteomes" id="UP000199137">
    <property type="component" value="Unassembled WGS sequence"/>
</dbReference>